<dbReference type="InterPro" id="IPR050474">
    <property type="entry name" value="Hel308_SKI2-like"/>
</dbReference>
<keyword evidence="3" id="KW-0347">Helicase</keyword>
<keyword evidence="7" id="KW-1185">Reference proteome</keyword>
<dbReference type="PANTHER" id="PTHR47961:SF13">
    <property type="entry name" value="ACTIVATING SIGNAL COINTEGRATOR 1 COMPLEX SUBUNIT 3"/>
    <property type="match status" value="1"/>
</dbReference>
<dbReference type="SUPFAM" id="SSF52540">
    <property type="entry name" value="P-loop containing nucleoside triphosphate hydrolases"/>
    <property type="match status" value="1"/>
</dbReference>
<organism evidence="7 8">
    <name type="scientific">Octopus sinensis</name>
    <name type="common">East Asian common octopus</name>
    <dbReference type="NCBI Taxonomy" id="2607531"/>
    <lineage>
        <taxon>Eukaryota</taxon>
        <taxon>Metazoa</taxon>
        <taxon>Spiralia</taxon>
        <taxon>Lophotrochozoa</taxon>
        <taxon>Mollusca</taxon>
        <taxon>Cephalopoda</taxon>
        <taxon>Coleoidea</taxon>
        <taxon>Octopodiformes</taxon>
        <taxon>Octopoda</taxon>
        <taxon>Incirrata</taxon>
        <taxon>Octopodidae</taxon>
        <taxon>Octopus</taxon>
    </lineage>
</organism>
<dbReference type="PANTHER" id="PTHR47961">
    <property type="entry name" value="DNA POLYMERASE THETA, PUTATIVE (AFU_ORTHOLOGUE AFUA_1G05260)-RELATED"/>
    <property type="match status" value="1"/>
</dbReference>
<feature type="region of interest" description="Disordered" evidence="5">
    <location>
        <begin position="154"/>
        <end position="187"/>
    </location>
</feature>
<evidence type="ECO:0000313" key="7">
    <source>
        <dbReference type="Proteomes" id="UP000515154"/>
    </source>
</evidence>
<dbReference type="Proteomes" id="UP000515154">
    <property type="component" value="Unplaced"/>
</dbReference>
<dbReference type="GO" id="GO:0005524">
    <property type="term" value="F:ATP binding"/>
    <property type="evidence" value="ECO:0007669"/>
    <property type="project" value="UniProtKB-KW"/>
</dbReference>
<feature type="compositionally biased region" description="Polar residues" evidence="5">
    <location>
        <begin position="178"/>
        <end position="187"/>
    </location>
</feature>
<dbReference type="InterPro" id="IPR027417">
    <property type="entry name" value="P-loop_NTPase"/>
</dbReference>
<dbReference type="Pfam" id="PF00270">
    <property type="entry name" value="DEAD"/>
    <property type="match status" value="1"/>
</dbReference>
<evidence type="ECO:0000256" key="2">
    <source>
        <dbReference type="ARBA" id="ARBA00022801"/>
    </source>
</evidence>
<dbReference type="AlphaFoldDB" id="A0A7E6EJD2"/>
<evidence type="ECO:0000256" key="1">
    <source>
        <dbReference type="ARBA" id="ARBA00022741"/>
    </source>
</evidence>
<name>A0A7E6EJD2_9MOLL</name>
<keyword evidence="2" id="KW-0378">Hydrolase</keyword>
<accession>A0A7E6EJD2</accession>
<reference evidence="8" key="1">
    <citation type="submission" date="2025-08" db="UniProtKB">
        <authorList>
            <consortium name="RefSeq"/>
        </authorList>
    </citation>
    <scope>IDENTIFICATION</scope>
</reference>
<evidence type="ECO:0000256" key="3">
    <source>
        <dbReference type="ARBA" id="ARBA00022806"/>
    </source>
</evidence>
<evidence type="ECO:0000256" key="5">
    <source>
        <dbReference type="SAM" id="MobiDB-lite"/>
    </source>
</evidence>
<evidence type="ECO:0000313" key="8">
    <source>
        <dbReference type="RefSeq" id="XP_036355075.1"/>
    </source>
</evidence>
<dbReference type="GO" id="GO:0016787">
    <property type="term" value="F:hydrolase activity"/>
    <property type="evidence" value="ECO:0007669"/>
    <property type="project" value="UniProtKB-KW"/>
</dbReference>
<keyword evidence="4" id="KW-0067">ATP-binding</keyword>
<dbReference type="GO" id="GO:0003676">
    <property type="term" value="F:nucleic acid binding"/>
    <property type="evidence" value="ECO:0007669"/>
    <property type="project" value="InterPro"/>
</dbReference>
<evidence type="ECO:0000259" key="6">
    <source>
        <dbReference type="Pfam" id="PF00270"/>
    </source>
</evidence>
<protein>
    <submittedName>
        <fullName evidence="8">Activating signal cointegrator 1 complex subunit 3-like</fullName>
    </submittedName>
</protein>
<proteinExistence type="predicted"/>
<dbReference type="InterPro" id="IPR011545">
    <property type="entry name" value="DEAD/DEAH_box_helicase_dom"/>
</dbReference>
<dbReference type="Gene3D" id="3.40.50.300">
    <property type="entry name" value="P-loop containing nucleotide triphosphate hydrolases"/>
    <property type="match status" value="1"/>
</dbReference>
<dbReference type="KEGG" id="osn:115229366"/>
<keyword evidence="1" id="KW-0547">Nucleotide-binding</keyword>
<dbReference type="GO" id="GO:0004386">
    <property type="term" value="F:helicase activity"/>
    <property type="evidence" value="ECO:0007669"/>
    <property type="project" value="UniProtKB-KW"/>
</dbReference>
<evidence type="ECO:0000256" key="4">
    <source>
        <dbReference type="ARBA" id="ARBA00022840"/>
    </source>
</evidence>
<feature type="domain" description="DEAD/DEAH-box helicase" evidence="6">
    <location>
        <begin position="15"/>
        <end position="107"/>
    </location>
</feature>
<sequence>MVQRAFQGVPALNCIQSTVFETVMNSQENVLISAPTGAGKTNIALLAILSRLRDHINHRKLPIEDLKVVYIAPMKALASEITAKFADRLTPFGLSVRELTGDMQLTRKEVSLTQVLSKCGYSGICGHPGETGRGVAEGRGHWNDGQSLYSLQNDSPCHRRTSTTGGHSWISFGDTRRQNSTTGGEQSACDQDCGTVGHSPQLFGHCFLSASQF</sequence>
<gene>
    <name evidence="8" type="primary">LOC115229366</name>
</gene>
<dbReference type="RefSeq" id="XP_036355075.1">
    <property type="nucleotide sequence ID" value="XM_036499182.1"/>
</dbReference>